<name>A0A6H1ZDM5_9ZZZZ</name>
<sequence length="53" mass="6238">MDPRLQLLLMITDRIFTLVQYAQEVSKMTEEQALQGIEKERTEKDNLVEEVTL</sequence>
<accession>A0A6H1ZDM5</accession>
<reference evidence="1" key="1">
    <citation type="submission" date="2020-03" db="EMBL/GenBank/DDBJ databases">
        <title>The deep terrestrial virosphere.</title>
        <authorList>
            <person name="Holmfeldt K."/>
            <person name="Nilsson E."/>
            <person name="Simone D."/>
            <person name="Lopez-Fernandez M."/>
            <person name="Wu X."/>
            <person name="de Brujin I."/>
            <person name="Lundin D."/>
            <person name="Andersson A."/>
            <person name="Bertilsson S."/>
            <person name="Dopson M."/>
        </authorList>
    </citation>
    <scope>NUCLEOTIDE SEQUENCE</scope>
    <source>
        <strain evidence="1">TM448A00204</strain>
        <strain evidence="2">TM448B00128</strain>
    </source>
</reference>
<proteinExistence type="predicted"/>
<protein>
    <submittedName>
        <fullName evidence="1">Uncharacterized protein</fullName>
    </submittedName>
</protein>
<evidence type="ECO:0000313" key="1">
    <source>
        <dbReference type="EMBL" id="QJA45290.1"/>
    </source>
</evidence>
<dbReference type="EMBL" id="MT144590">
    <property type="protein sequence ID" value="QJH93690.1"/>
    <property type="molecule type" value="Genomic_DNA"/>
</dbReference>
<evidence type="ECO:0000313" key="2">
    <source>
        <dbReference type="EMBL" id="QJH93690.1"/>
    </source>
</evidence>
<organism evidence="1">
    <name type="scientific">viral metagenome</name>
    <dbReference type="NCBI Taxonomy" id="1070528"/>
    <lineage>
        <taxon>unclassified sequences</taxon>
        <taxon>metagenomes</taxon>
        <taxon>organismal metagenomes</taxon>
    </lineage>
</organism>
<dbReference type="EMBL" id="MT143988">
    <property type="protein sequence ID" value="QJA45290.1"/>
    <property type="molecule type" value="Genomic_DNA"/>
</dbReference>
<dbReference type="AlphaFoldDB" id="A0A6H1ZDM5"/>
<gene>
    <name evidence="1" type="ORF">TM448A00204_0035</name>
    <name evidence="2" type="ORF">TM448B00128_0065</name>
</gene>